<evidence type="ECO:0000313" key="16">
    <source>
        <dbReference type="Proteomes" id="UP001139319"/>
    </source>
</evidence>
<evidence type="ECO:0000313" key="15">
    <source>
        <dbReference type="EMBL" id="MCP8900114.1"/>
    </source>
</evidence>
<dbReference type="InterPro" id="IPR000531">
    <property type="entry name" value="Beta-barrel_TonB"/>
</dbReference>
<dbReference type="InterPro" id="IPR012910">
    <property type="entry name" value="Plug_dom"/>
</dbReference>
<evidence type="ECO:0000256" key="9">
    <source>
        <dbReference type="ARBA" id="ARBA00023237"/>
    </source>
</evidence>
<evidence type="ECO:0000256" key="5">
    <source>
        <dbReference type="ARBA" id="ARBA00022729"/>
    </source>
</evidence>
<evidence type="ECO:0000256" key="10">
    <source>
        <dbReference type="PROSITE-ProRule" id="PRU01360"/>
    </source>
</evidence>
<feature type="domain" description="TonB-dependent receptor-like beta-barrel" evidence="13">
    <location>
        <begin position="214"/>
        <end position="734"/>
    </location>
</feature>
<dbReference type="GO" id="GO:0015344">
    <property type="term" value="F:siderophore uptake transmembrane transporter activity"/>
    <property type="evidence" value="ECO:0007669"/>
    <property type="project" value="TreeGrafter"/>
</dbReference>
<dbReference type="PROSITE" id="PS52016">
    <property type="entry name" value="TONB_DEPENDENT_REC_3"/>
    <property type="match status" value="1"/>
</dbReference>
<dbReference type="InterPro" id="IPR036942">
    <property type="entry name" value="Beta-barrel_TonB_sf"/>
</dbReference>
<keyword evidence="2 10" id="KW-0813">Transport</keyword>
<keyword evidence="15" id="KW-0675">Receptor</keyword>
<comment type="similarity">
    <text evidence="10 11">Belongs to the TonB-dependent receptor family.</text>
</comment>
<keyword evidence="4 10" id="KW-0812">Transmembrane</keyword>
<protein>
    <submittedName>
        <fullName evidence="15">TonB-dependent receptor</fullName>
    </submittedName>
</protein>
<dbReference type="InterPro" id="IPR039426">
    <property type="entry name" value="TonB-dep_rcpt-like"/>
</dbReference>
<keyword evidence="8 10" id="KW-0472">Membrane</keyword>
<evidence type="ECO:0000256" key="7">
    <source>
        <dbReference type="ARBA" id="ARBA00023077"/>
    </source>
</evidence>
<dbReference type="PANTHER" id="PTHR30069">
    <property type="entry name" value="TONB-DEPENDENT OUTER MEMBRANE RECEPTOR"/>
    <property type="match status" value="1"/>
</dbReference>
<sequence length="758" mass="83949">MKRTISVPFGLGIVVFLGAPAAAESTSQIEEIKVWGQSAESSTAERVGPTSILEPGDFASINMATTEDVVKYEPSLVIRRRFIGDSNGTLGIRSANMFQTSRSMVFADGVPLHYLLQSRWSGAPRWTMVSASEIARVDVIYGPYSAEYSGNAMGGVVEIETAIPQKREFHVDGSWFSQSFDDYGFDDSVSGYKGFVSFGDKIGNTSVYVSYNHLDNDSQPQSFYYAAPAAAEGSVSASGGIEGPDSQNNQRLYFGDSGVVNTTTDNLKFKLGYEVDQFSALLNVAYEDRHSDTDQPNSYVFDDSGQAVYGGRVVIEGNGYDIPVHRLNVSSADRESLSVGLRLRADLSERTRIEANLSQFDILEDINRSSASNPAFATYDLSGQVSDYDDTGWQTAEIKLSSDDFLLDDLDVVTGLRYESYKLNYNVYNSDNYAASEKNNYRSRSGGETDVAAAFAQLNWQLSDAIDLAFGGRYEQWQSQGGYYSDDDPSTPGFDLEPVPGNDIDKFSPKFSAGYRFADLWQLRYSLAKAYRFPIVEELFSQYSAYNAISLANPELGPEDGLHQNLMLQRDLANGYWRVNLYQDDVDNAIDSQSTILPGGSSIRTFIPIDRVRTRGVEFIANVNEIWSMPLDVRLNLAYTDAEILENQADPSIVGNTFPRMPEWRANLLATYHLSDRWDIGGSVQYASNSYGRLDNTDTAENVYGAQDAYTRVGIKSSYRFSKAFSAGVGVDNLTNEVAYVAHPWPGRTVYLNFSYDL</sequence>
<dbReference type="AlphaFoldDB" id="A0A9X2HZT0"/>
<dbReference type="EMBL" id="JAMFTH010000004">
    <property type="protein sequence ID" value="MCP8900114.1"/>
    <property type="molecule type" value="Genomic_DNA"/>
</dbReference>
<proteinExistence type="inferred from homology"/>
<comment type="caution">
    <text evidence="15">The sequence shown here is derived from an EMBL/GenBank/DDBJ whole genome shotgun (WGS) entry which is preliminary data.</text>
</comment>
<feature type="domain" description="TonB-dependent receptor plug" evidence="14">
    <location>
        <begin position="49"/>
        <end position="156"/>
    </location>
</feature>
<evidence type="ECO:0000256" key="11">
    <source>
        <dbReference type="RuleBase" id="RU003357"/>
    </source>
</evidence>
<dbReference type="Pfam" id="PF07715">
    <property type="entry name" value="Plug"/>
    <property type="match status" value="1"/>
</dbReference>
<keyword evidence="9 10" id="KW-0998">Cell outer membrane</keyword>
<keyword evidence="6" id="KW-0406">Ion transport</keyword>
<organism evidence="15 16">
    <name type="scientific">Gilvimarinus xylanilyticus</name>
    <dbReference type="NCBI Taxonomy" id="2944139"/>
    <lineage>
        <taxon>Bacteria</taxon>
        <taxon>Pseudomonadati</taxon>
        <taxon>Pseudomonadota</taxon>
        <taxon>Gammaproteobacteria</taxon>
        <taxon>Cellvibrionales</taxon>
        <taxon>Cellvibrionaceae</taxon>
        <taxon>Gilvimarinus</taxon>
    </lineage>
</organism>
<dbReference type="Proteomes" id="UP001139319">
    <property type="component" value="Unassembled WGS sequence"/>
</dbReference>
<evidence type="ECO:0000259" key="13">
    <source>
        <dbReference type="Pfam" id="PF00593"/>
    </source>
</evidence>
<dbReference type="SUPFAM" id="SSF56935">
    <property type="entry name" value="Porins"/>
    <property type="match status" value="1"/>
</dbReference>
<evidence type="ECO:0000256" key="8">
    <source>
        <dbReference type="ARBA" id="ARBA00023136"/>
    </source>
</evidence>
<reference evidence="15" key="1">
    <citation type="submission" date="2022-05" db="EMBL/GenBank/DDBJ databases">
        <authorList>
            <person name="Sun H.-N."/>
        </authorList>
    </citation>
    <scope>NUCLEOTIDE SEQUENCE</scope>
    <source>
        <strain evidence="15">HB14</strain>
    </source>
</reference>
<dbReference type="CDD" id="cd01347">
    <property type="entry name" value="ligand_gated_channel"/>
    <property type="match status" value="1"/>
</dbReference>
<dbReference type="Gene3D" id="2.170.130.10">
    <property type="entry name" value="TonB-dependent receptor, plug domain"/>
    <property type="match status" value="1"/>
</dbReference>
<dbReference type="GO" id="GO:0009279">
    <property type="term" value="C:cell outer membrane"/>
    <property type="evidence" value="ECO:0007669"/>
    <property type="project" value="UniProtKB-SubCell"/>
</dbReference>
<evidence type="ECO:0000256" key="4">
    <source>
        <dbReference type="ARBA" id="ARBA00022692"/>
    </source>
</evidence>
<accession>A0A9X2HZT0</accession>
<dbReference type="PANTHER" id="PTHR30069:SF53">
    <property type="entry name" value="COLICIN I RECEPTOR-RELATED"/>
    <property type="match status" value="1"/>
</dbReference>
<evidence type="ECO:0000256" key="2">
    <source>
        <dbReference type="ARBA" id="ARBA00022448"/>
    </source>
</evidence>
<evidence type="ECO:0000256" key="1">
    <source>
        <dbReference type="ARBA" id="ARBA00004571"/>
    </source>
</evidence>
<feature type="signal peptide" evidence="12">
    <location>
        <begin position="1"/>
        <end position="21"/>
    </location>
</feature>
<keyword evidence="16" id="KW-1185">Reference proteome</keyword>
<name>A0A9X2HZT0_9GAMM</name>
<dbReference type="RefSeq" id="WP_253968410.1">
    <property type="nucleotide sequence ID" value="NZ_JAMFTH010000004.1"/>
</dbReference>
<feature type="chain" id="PRO_5040957387" evidence="12">
    <location>
        <begin position="22"/>
        <end position="758"/>
    </location>
</feature>
<dbReference type="GO" id="GO:0044718">
    <property type="term" value="P:siderophore transmembrane transport"/>
    <property type="evidence" value="ECO:0007669"/>
    <property type="project" value="TreeGrafter"/>
</dbReference>
<gene>
    <name evidence="15" type="ORF">M6D89_12465</name>
</gene>
<dbReference type="InterPro" id="IPR037066">
    <property type="entry name" value="Plug_dom_sf"/>
</dbReference>
<keyword evidence="7 11" id="KW-0798">TonB box</keyword>
<dbReference type="Pfam" id="PF00593">
    <property type="entry name" value="TonB_dep_Rec_b-barrel"/>
    <property type="match status" value="1"/>
</dbReference>
<dbReference type="Gene3D" id="2.40.170.20">
    <property type="entry name" value="TonB-dependent receptor, beta-barrel domain"/>
    <property type="match status" value="1"/>
</dbReference>
<keyword evidence="5 12" id="KW-0732">Signal</keyword>
<evidence type="ECO:0000256" key="12">
    <source>
        <dbReference type="SAM" id="SignalP"/>
    </source>
</evidence>
<evidence type="ECO:0000256" key="6">
    <source>
        <dbReference type="ARBA" id="ARBA00023065"/>
    </source>
</evidence>
<comment type="subcellular location">
    <subcellularLocation>
        <location evidence="1 10">Cell outer membrane</location>
        <topology evidence="1 10">Multi-pass membrane protein</topology>
    </subcellularLocation>
</comment>
<reference evidence="15" key="2">
    <citation type="submission" date="2023-01" db="EMBL/GenBank/DDBJ databases">
        <title>Gilvimarinus xylanilyticus HB14 isolated from Caulerpa lentillifera aquaculture base in Hainan, China.</title>
        <authorList>
            <person name="Zhang Y.-J."/>
        </authorList>
    </citation>
    <scope>NUCLEOTIDE SEQUENCE</scope>
    <source>
        <strain evidence="15">HB14</strain>
    </source>
</reference>
<evidence type="ECO:0000259" key="14">
    <source>
        <dbReference type="Pfam" id="PF07715"/>
    </source>
</evidence>
<keyword evidence="3 10" id="KW-1134">Transmembrane beta strand</keyword>
<evidence type="ECO:0000256" key="3">
    <source>
        <dbReference type="ARBA" id="ARBA00022452"/>
    </source>
</evidence>